<evidence type="ECO:0000256" key="5">
    <source>
        <dbReference type="SAM" id="MobiDB-lite"/>
    </source>
</evidence>
<dbReference type="PANTHER" id="PTHR37422:SF21">
    <property type="entry name" value="EXOQ-LIKE PROTEIN"/>
    <property type="match status" value="1"/>
</dbReference>
<feature type="transmembrane region" description="Helical" evidence="6">
    <location>
        <begin position="205"/>
        <end position="227"/>
    </location>
</feature>
<dbReference type="InterPro" id="IPR051533">
    <property type="entry name" value="WaaL-like"/>
</dbReference>
<protein>
    <submittedName>
        <fullName evidence="10">O-antigen ligase</fullName>
    </submittedName>
</protein>
<evidence type="ECO:0000256" key="6">
    <source>
        <dbReference type="SAM" id="Phobius"/>
    </source>
</evidence>
<name>A0A1H0UKN0_9BURK</name>
<feature type="transmembrane region" description="Helical" evidence="6">
    <location>
        <begin position="79"/>
        <end position="100"/>
    </location>
</feature>
<organism evidence="10 11">
    <name type="scientific">Paracidovorax cattleyae</name>
    <dbReference type="NCBI Taxonomy" id="80868"/>
    <lineage>
        <taxon>Bacteria</taxon>
        <taxon>Pseudomonadati</taxon>
        <taxon>Pseudomonadota</taxon>
        <taxon>Betaproteobacteria</taxon>
        <taxon>Burkholderiales</taxon>
        <taxon>Comamonadaceae</taxon>
        <taxon>Paracidovorax</taxon>
    </lineage>
</organism>
<evidence type="ECO:0000313" key="10">
    <source>
        <dbReference type="EMBL" id="SDP66508.1"/>
    </source>
</evidence>
<feature type="domain" description="Protein glycosylation ligase" evidence="9">
    <location>
        <begin position="117"/>
        <end position="141"/>
    </location>
</feature>
<dbReference type="Proteomes" id="UP000199317">
    <property type="component" value="Unassembled WGS sequence"/>
</dbReference>
<feature type="transmembrane region" description="Helical" evidence="6">
    <location>
        <begin position="336"/>
        <end position="353"/>
    </location>
</feature>
<feature type="domain" description="Virulence factor membrane-bound polymerase C-terminal" evidence="8">
    <location>
        <begin position="339"/>
        <end position="517"/>
    </location>
</feature>
<feature type="transmembrane region" description="Helical" evidence="6">
    <location>
        <begin position="302"/>
        <end position="324"/>
    </location>
</feature>
<dbReference type="InterPro" id="IPR031726">
    <property type="entry name" value="PglL_A"/>
</dbReference>
<accession>A0A1H0UKN0</accession>
<dbReference type="RefSeq" id="WP_143015940.1">
    <property type="nucleotide sequence ID" value="NZ_FNJL01000020.1"/>
</dbReference>
<evidence type="ECO:0000313" key="11">
    <source>
        <dbReference type="Proteomes" id="UP000199317"/>
    </source>
</evidence>
<feature type="compositionally biased region" description="Polar residues" evidence="5">
    <location>
        <begin position="536"/>
        <end position="545"/>
    </location>
</feature>
<gene>
    <name evidence="10" type="ORF">SAMN04489708_12057</name>
</gene>
<dbReference type="GO" id="GO:0016874">
    <property type="term" value="F:ligase activity"/>
    <property type="evidence" value="ECO:0007669"/>
    <property type="project" value="UniProtKB-KW"/>
</dbReference>
<dbReference type="InterPro" id="IPR021797">
    <property type="entry name" value="Wzy_C_2"/>
</dbReference>
<proteinExistence type="predicted"/>
<reference evidence="11" key="1">
    <citation type="submission" date="2016-10" db="EMBL/GenBank/DDBJ databases">
        <authorList>
            <person name="Varghese N."/>
            <person name="Submissions S."/>
        </authorList>
    </citation>
    <scope>NUCLEOTIDE SEQUENCE [LARGE SCALE GENOMIC DNA]</scope>
    <source>
        <strain evidence="11">DSM 17101</strain>
    </source>
</reference>
<evidence type="ECO:0000259" key="8">
    <source>
        <dbReference type="Pfam" id="PF11846"/>
    </source>
</evidence>
<evidence type="ECO:0000259" key="9">
    <source>
        <dbReference type="Pfam" id="PF15864"/>
    </source>
</evidence>
<feature type="domain" description="O-antigen ligase-related" evidence="7">
    <location>
        <begin position="167"/>
        <end position="314"/>
    </location>
</feature>
<dbReference type="InterPro" id="IPR007016">
    <property type="entry name" value="O-antigen_ligase-rel_domated"/>
</dbReference>
<dbReference type="OrthoDB" id="4448at2"/>
<keyword evidence="11" id="KW-1185">Reference proteome</keyword>
<dbReference type="GO" id="GO:0016020">
    <property type="term" value="C:membrane"/>
    <property type="evidence" value="ECO:0007669"/>
    <property type="project" value="UniProtKB-SubCell"/>
</dbReference>
<sequence length="558" mass="60572">MTAPAQPPWLSPLPACTAGVAIALPFLYGHTTPPLSNFWPLAVSGLCAFAVAAALVAAWARQPAGAAGDRLHQGAAKAVAAGMLLAGLVGAAIGLAQFFWGDPGWAPWIYPSTHGVAMGNLRQRNQQATLLCMGAWALAWWVARTQGGESRRLRPASVALALLAFWALALLAAGAAATASRTGALEWGCMLVLLLLWRRSLGAPALALGMAGIALYALFSGLLPILLERWTGFTMDGLFARLSAPEHACDNRHVLWSNVLHLIAQRPWTGWGWGELSYAHYITQYPGKRFCLLVDNAHDLPLHLAVELGLPFALAVCCLALWLVWRARPWRETDPARQLAWGLLAIVGVHSLLEFPLWYGPFQLVAVCALALLCPRCWRTPARGALRVPLLCAAGLAAGLWLAGIALLVRDYHRVSQLYLTVDQRDPAFRDDTARRVADSTVFFRDTLDFALLTTLQPTRYNAARVHALASRLLHYSPEPRVIEALIDSATRLGLEGEADFHTRRYRDVYPQEYANWLAKRPAPAAAVAAGDEPFRTTSGPSRTATEPPPALGPVHRP</sequence>
<keyword evidence="2 6" id="KW-0812">Transmembrane</keyword>
<feature type="transmembrane region" description="Helical" evidence="6">
    <location>
        <begin position="182"/>
        <end position="198"/>
    </location>
</feature>
<comment type="subcellular location">
    <subcellularLocation>
        <location evidence="1">Membrane</location>
        <topology evidence="1">Multi-pass membrane protein</topology>
    </subcellularLocation>
</comment>
<feature type="transmembrane region" description="Helical" evidence="6">
    <location>
        <begin position="126"/>
        <end position="143"/>
    </location>
</feature>
<evidence type="ECO:0000256" key="1">
    <source>
        <dbReference type="ARBA" id="ARBA00004141"/>
    </source>
</evidence>
<dbReference type="Pfam" id="PF15864">
    <property type="entry name" value="PglL_A"/>
    <property type="match status" value="1"/>
</dbReference>
<keyword evidence="4 6" id="KW-0472">Membrane</keyword>
<dbReference type="EMBL" id="FNJL01000020">
    <property type="protein sequence ID" value="SDP66508.1"/>
    <property type="molecule type" value="Genomic_DNA"/>
</dbReference>
<feature type="region of interest" description="Disordered" evidence="5">
    <location>
        <begin position="528"/>
        <end position="558"/>
    </location>
</feature>
<dbReference type="PANTHER" id="PTHR37422">
    <property type="entry name" value="TEICHURONIC ACID BIOSYNTHESIS PROTEIN TUAE"/>
    <property type="match status" value="1"/>
</dbReference>
<keyword evidence="3 6" id="KW-1133">Transmembrane helix</keyword>
<dbReference type="Pfam" id="PF04932">
    <property type="entry name" value="Wzy_C"/>
    <property type="match status" value="1"/>
</dbReference>
<evidence type="ECO:0000256" key="2">
    <source>
        <dbReference type="ARBA" id="ARBA00022692"/>
    </source>
</evidence>
<evidence type="ECO:0000256" key="3">
    <source>
        <dbReference type="ARBA" id="ARBA00022989"/>
    </source>
</evidence>
<dbReference type="AlphaFoldDB" id="A0A1H0UKN0"/>
<feature type="transmembrane region" description="Helical" evidence="6">
    <location>
        <begin position="39"/>
        <end position="59"/>
    </location>
</feature>
<dbReference type="Pfam" id="PF11846">
    <property type="entry name" value="Wzy_C_2"/>
    <property type="match status" value="1"/>
</dbReference>
<evidence type="ECO:0000256" key="4">
    <source>
        <dbReference type="ARBA" id="ARBA00023136"/>
    </source>
</evidence>
<evidence type="ECO:0000259" key="7">
    <source>
        <dbReference type="Pfam" id="PF04932"/>
    </source>
</evidence>
<feature type="transmembrane region" description="Helical" evidence="6">
    <location>
        <begin position="390"/>
        <end position="409"/>
    </location>
</feature>
<keyword evidence="10" id="KW-0436">Ligase</keyword>
<feature type="transmembrane region" description="Helical" evidence="6">
    <location>
        <begin position="155"/>
        <end position="176"/>
    </location>
</feature>